<organism evidence="1 2">
    <name type="scientific">Escherichia phage vB_EcoP-ZQ2</name>
    <dbReference type="NCBI Taxonomy" id="2810370"/>
    <lineage>
        <taxon>Viruses</taxon>
        <taxon>Duplodnaviria</taxon>
        <taxon>Heunggongvirae</taxon>
        <taxon>Uroviricota</taxon>
        <taxon>Caudoviricetes</taxon>
        <taxon>Schitoviridae</taxon>
        <taxon>Enquatrovirinae</taxon>
        <taxon>Gamaleyavirus</taxon>
        <taxon>Gamaleyavirus Zq2</taxon>
    </lineage>
</organism>
<keyword evidence="2" id="KW-1185">Reference proteome</keyword>
<dbReference type="RefSeq" id="YP_010660003.1">
    <property type="nucleotide sequence ID" value="NC_070874.1"/>
</dbReference>
<dbReference type="KEGG" id="vg:77935992"/>
<dbReference type="Proteomes" id="UP000693653">
    <property type="component" value="Segment"/>
</dbReference>
<dbReference type="EMBL" id="MW630115">
    <property type="protein sequence ID" value="QWY13201.1"/>
    <property type="molecule type" value="Genomic_DNA"/>
</dbReference>
<dbReference type="GeneID" id="77935992"/>
<accession>A0A8F3C7K7</accession>
<name>A0A8F3C7K7_9CAUD</name>
<evidence type="ECO:0000313" key="1">
    <source>
        <dbReference type="EMBL" id="QWY13201.1"/>
    </source>
</evidence>
<protein>
    <submittedName>
        <fullName evidence="1">Uncharacterized protein</fullName>
    </submittedName>
</protein>
<proteinExistence type="predicted"/>
<sequence>MPAKYRIKDTPVMCEGEKGDIVYACVQDDFNAAQMLTQMTNILHVSVTLDPTGDYPCFPIPAHNLEQIHDQS</sequence>
<reference evidence="1 2" key="1">
    <citation type="submission" date="2021-02" db="EMBL/GenBank/DDBJ databases">
        <authorList>
            <person name="Liu C."/>
        </authorList>
    </citation>
    <scope>NUCLEOTIDE SEQUENCE [LARGE SCALE GENOMIC DNA]</scope>
    <source>
        <strain evidence="2">Escherichia phage</strain>
    </source>
</reference>
<evidence type="ECO:0000313" key="2">
    <source>
        <dbReference type="Proteomes" id="UP000693653"/>
    </source>
</evidence>